<evidence type="ECO:0000256" key="3">
    <source>
        <dbReference type="ARBA" id="ARBA00022692"/>
    </source>
</evidence>
<comment type="caution">
    <text evidence="10">The sequence shown here is derived from an EMBL/GenBank/DDBJ whole genome shotgun (WGS) entry which is preliminary data.</text>
</comment>
<comment type="similarity">
    <text evidence="7">Belongs to the gtrA family.</text>
</comment>
<dbReference type="AlphaFoldDB" id="A0AAN5RYR2"/>
<evidence type="ECO:0000313" key="11">
    <source>
        <dbReference type="Proteomes" id="UP000865968"/>
    </source>
</evidence>
<protein>
    <recommendedName>
        <fullName evidence="7">Bactoprenol-linked glucose translocase</fullName>
    </recommendedName>
</protein>
<evidence type="ECO:0000256" key="4">
    <source>
        <dbReference type="ARBA" id="ARBA00022989"/>
    </source>
</evidence>
<feature type="transmembrane region" description="Helical" evidence="8">
    <location>
        <begin position="35"/>
        <end position="54"/>
    </location>
</feature>
<feature type="transmembrane region" description="Helical" evidence="8">
    <location>
        <begin position="91"/>
        <end position="110"/>
    </location>
</feature>
<gene>
    <name evidence="10" type="ORF">I8608_000603</name>
</gene>
<evidence type="ECO:0000256" key="6">
    <source>
        <dbReference type="ARBA" id="ARBA00025595"/>
    </source>
</evidence>
<organism evidence="10 11">
    <name type="scientific">Morganella morganii</name>
    <name type="common">Proteus morganii</name>
    <dbReference type="NCBI Taxonomy" id="582"/>
    <lineage>
        <taxon>Bacteria</taxon>
        <taxon>Pseudomonadati</taxon>
        <taxon>Pseudomonadota</taxon>
        <taxon>Gammaproteobacteria</taxon>
        <taxon>Enterobacterales</taxon>
        <taxon>Morganellaceae</taxon>
        <taxon>Morganella</taxon>
    </lineage>
</organism>
<evidence type="ECO:0000256" key="1">
    <source>
        <dbReference type="ARBA" id="ARBA00004141"/>
    </source>
</evidence>
<dbReference type="Proteomes" id="UP000865968">
    <property type="component" value="Unassembled WGS sequence"/>
</dbReference>
<evidence type="ECO:0000256" key="7">
    <source>
        <dbReference type="PIRNR" id="PIRNR006298"/>
    </source>
</evidence>
<dbReference type="InterPro" id="IPR016480">
    <property type="entry name" value="Glc_translocase_bactprenl-link"/>
</dbReference>
<proteinExistence type="inferred from homology"/>
<keyword evidence="3 8" id="KW-0812">Transmembrane</keyword>
<reference evidence="10" key="2">
    <citation type="submission" date="2020-10" db="EMBL/GenBank/DDBJ databases">
        <authorList>
            <consortium name="NCBI Pathogen Detection Project"/>
        </authorList>
    </citation>
    <scope>NUCLEOTIDE SEQUENCE</scope>
    <source>
        <strain evidence="10">Morganella morganii ARLG-3209</strain>
    </source>
</reference>
<feature type="transmembrane region" description="Helical" evidence="8">
    <location>
        <begin position="7"/>
        <end position="29"/>
    </location>
</feature>
<accession>A0AAN5RYR2</accession>
<evidence type="ECO:0000256" key="5">
    <source>
        <dbReference type="ARBA" id="ARBA00023136"/>
    </source>
</evidence>
<dbReference type="GO" id="GO:0005886">
    <property type="term" value="C:plasma membrane"/>
    <property type="evidence" value="ECO:0007669"/>
    <property type="project" value="TreeGrafter"/>
</dbReference>
<dbReference type="InterPro" id="IPR051401">
    <property type="entry name" value="GtrA_CellWall_Glycosyl"/>
</dbReference>
<dbReference type="EMBL" id="DACSWI010000001">
    <property type="protein sequence ID" value="HAT3807802.1"/>
    <property type="molecule type" value="Genomic_DNA"/>
</dbReference>
<dbReference type="PANTHER" id="PTHR38459:SF1">
    <property type="entry name" value="PROPHAGE BACTOPRENOL-LINKED GLUCOSE TRANSLOCASE HOMOLOG"/>
    <property type="match status" value="1"/>
</dbReference>
<evidence type="ECO:0000256" key="2">
    <source>
        <dbReference type="ARBA" id="ARBA00022448"/>
    </source>
</evidence>
<dbReference type="InterPro" id="IPR007267">
    <property type="entry name" value="GtrA_DPMS_TM"/>
</dbReference>
<comment type="subcellular location">
    <subcellularLocation>
        <location evidence="1">Membrane</location>
        <topology evidence="1">Multi-pass membrane protein</topology>
    </subcellularLocation>
</comment>
<dbReference type="Pfam" id="PF04138">
    <property type="entry name" value="GtrA_DPMS_TM"/>
    <property type="match status" value="1"/>
</dbReference>
<feature type="domain" description="GtrA/DPMS transmembrane" evidence="9">
    <location>
        <begin position="7"/>
        <end position="116"/>
    </location>
</feature>
<sequence>MIQLFARYFSVGVINTLIHWVVFAALVYLASTTQATANLIAFIVAVTFSFFANAKFTFKKKATGGRYVAFVGFMGVLSYLTGFIADKVNAAPIITLVAFSAISLVLGFLYSKLFVFKGME</sequence>
<keyword evidence="4 8" id="KW-1133">Transmembrane helix</keyword>
<dbReference type="GO" id="GO:0000271">
    <property type="term" value="P:polysaccharide biosynthetic process"/>
    <property type="evidence" value="ECO:0007669"/>
    <property type="project" value="InterPro"/>
</dbReference>
<keyword evidence="5 8" id="KW-0472">Membrane</keyword>
<reference evidence="10" key="1">
    <citation type="journal article" date="2018" name="Genome Biol.">
        <title>SKESA: strategic k-mer extension for scrupulous assemblies.</title>
        <authorList>
            <person name="Souvorov A."/>
            <person name="Agarwala R."/>
            <person name="Lipman D.J."/>
        </authorList>
    </citation>
    <scope>NUCLEOTIDE SEQUENCE</scope>
    <source>
        <strain evidence="10">Morganella morganii ARLG-3209</strain>
    </source>
</reference>
<evidence type="ECO:0000256" key="8">
    <source>
        <dbReference type="SAM" id="Phobius"/>
    </source>
</evidence>
<dbReference type="PIRSF" id="PIRSF006298">
    <property type="entry name" value="GtrA_prd"/>
    <property type="match status" value="1"/>
</dbReference>
<name>A0AAN5RYR2_MORMO</name>
<evidence type="ECO:0000259" key="9">
    <source>
        <dbReference type="Pfam" id="PF04138"/>
    </source>
</evidence>
<feature type="transmembrane region" description="Helical" evidence="8">
    <location>
        <begin position="66"/>
        <end position="85"/>
    </location>
</feature>
<evidence type="ECO:0000313" key="10">
    <source>
        <dbReference type="EMBL" id="HAT3807802.1"/>
    </source>
</evidence>
<keyword evidence="2 7" id="KW-0813">Transport</keyword>
<dbReference type="PANTHER" id="PTHR38459">
    <property type="entry name" value="PROPHAGE BACTOPRENOL-LINKED GLUCOSE TRANSLOCASE HOMOLOG"/>
    <property type="match status" value="1"/>
</dbReference>
<comment type="function">
    <text evidence="6 7">Involved in O antigen modification. Involved in the translocation of bactoprenol-linked glucose across the cytoplasmic membrane.</text>
</comment>